<dbReference type="VEuPathDB" id="FungiDB:RhiirA1_451396"/>
<dbReference type="InterPro" id="IPR001245">
    <property type="entry name" value="Ser-Thr/Tyr_kinase_cat_dom"/>
</dbReference>
<name>A0A2N0SCG3_9GLOM</name>
<proteinExistence type="predicted"/>
<dbReference type="InterPro" id="IPR011009">
    <property type="entry name" value="Kinase-like_dom_sf"/>
</dbReference>
<gene>
    <name evidence="2" type="ORF">RhiirA1_451396</name>
</gene>
<dbReference type="AlphaFoldDB" id="A0A2N0SCG3"/>
<dbReference type="Gene3D" id="1.10.510.10">
    <property type="entry name" value="Transferase(Phosphotransferase) domain 1"/>
    <property type="match status" value="1"/>
</dbReference>
<reference evidence="2 3" key="2">
    <citation type="submission" date="2017-10" db="EMBL/GenBank/DDBJ databases">
        <title>Genome analyses suggest a sexual origin of heterokaryosis in a supposedly ancient asexual fungus.</title>
        <authorList>
            <person name="Corradi N."/>
            <person name="Sedzielewska K."/>
            <person name="Noel J."/>
            <person name="Charron P."/>
            <person name="Farinelli L."/>
            <person name="Marton T."/>
            <person name="Kruger M."/>
            <person name="Pelin A."/>
            <person name="Brachmann A."/>
            <person name="Corradi N."/>
        </authorList>
    </citation>
    <scope>NUCLEOTIDE SEQUENCE [LARGE SCALE GENOMIC DNA]</scope>
    <source>
        <strain evidence="2 3">A1</strain>
    </source>
</reference>
<accession>A0A2N0SCG3</accession>
<feature type="domain" description="Serine-threonine/tyrosine-protein kinase catalytic" evidence="1">
    <location>
        <begin position="3"/>
        <end position="60"/>
    </location>
</feature>
<organism evidence="2 3">
    <name type="scientific">Rhizophagus irregularis</name>
    <dbReference type="NCBI Taxonomy" id="588596"/>
    <lineage>
        <taxon>Eukaryota</taxon>
        <taxon>Fungi</taxon>
        <taxon>Fungi incertae sedis</taxon>
        <taxon>Mucoromycota</taxon>
        <taxon>Glomeromycotina</taxon>
        <taxon>Glomeromycetes</taxon>
        <taxon>Glomerales</taxon>
        <taxon>Glomeraceae</taxon>
        <taxon>Rhizophagus</taxon>
    </lineage>
</organism>
<comment type="caution">
    <text evidence="2">The sequence shown here is derived from an EMBL/GenBank/DDBJ whole genome shotgun (WGS) entry which is preliminary data.</text>
</comment>
<protein>
    <recommendedName>
        <fullName evidence="1">Serine-threonine/tyrosine-protein kinase catalytic domain-containing protein</fullName>
    </recommendedName>
</protein>
<reference evidence="2 3" key="1">
    <citation type="submission" date="2017-10" db="EMBL/GenBank/DDBJ databases">
        <title>Extensive intraspecific genome diversity in a model arbuscular mycorrhizal fungus.</title>
        <authorList>
            <person name="Chen E.C.H."/>
            <person name="Morin E."/>
            <person name="Baudet D."/>
            <person name="Noel J."/>
            <person name="Ndikumana S."/>
            <person name="Charron P."/>
            <person name="St-Onge C."/>
            <person name="Giorgi J."/>
            <person name="Grigoriev I.V."/>
            <person name="Roux C."/>
            <person name="Martin F.M."/>
            <person name="Corradi N."/>
        </authorList>
    </citation>
    <scope>NUCLEOTIDE SEQUENCE [LARGE SCALE GENOMIC DNA]</scope>
    <source>
        <strain evidence="2 3">A1</strain>
    </source>
</reference>
<evidence type="ECO:0000313" key="3">
    <source>
        <dbReference type="Proteomes" id="UP000232688"/>
    </source>
</evidence>
<dbReference type="VEuPathDB" id="FungiDB:RhiirFUN_002978"/>
<sequence length="191" mass="22198">MVGRRPFWDRNHNTELIIEICDGLRPPIITNAPEGYIDLMKECWHSDPEKRPTADEVLEKIKEIYKIEKTKFYYRTNETKIIKSSDIGPITTNNPDAIYKSRYLSGMIKSAASTRSLRSQSSITLKLGKNSNDKRKFEDNHFINGTGNKKIKPIEDENNDYDIKELELDININSKQFSDDEYITSEINFDI</sequence>
<dbReference type="SUPFAM" id="SSF56112">
    <property type="entry name" value="Protein kinase-like (PK-like)"/>
    <property type="match status" value="1"/>
</dbReference>
<dbReference type="EMBL" id="LLXH01000093">
    <property type="protein sequence ID" value="PKC73235.1"/>
    <property type="molecule type" value="Genomic_DNA"/>
</dbReference>
<evidence type="ECO:0000259" key="1">
    <source>
        <dbReference type="Pfam" id="PF07714"/>
    </source>
</evidence>
<evidence type="ECO:0000313" key="2">
    <source>
        <dbReference type="EMBL" id="PKC73235.1"/>
    </source>
</evidence>
<dbReference type="GO" id="GO:0004672">
    <property type="term" value="F:protein kinase activity"/>
    <property type="evidence" value="ECO:0007669"/>
    <property type="project" value="InterPro"/>
</dbReference>
<dbReference type="Proteomes" id="UP000232688">
    <property type="component" value="Unassembled WGS sequence"/>
</dbReference>
<dbReference type="VEuPathDB" id="FungiDB:FUN_021134"/>
<dbReference type="Pfam" id="PF07714">
    <property type="entry name" value="PK_Tyr_Ser-Thr"/>
    <property type="match status" value="1"/>
</dbReference>